<evidence type="ECO:0000256" key="4">
    <source>
        <dbReference type="SAM" id="SignalP"/>
    </source>
</evidence>
<evidence type="ECO:0000256" key="2">
    <source>
        <dbReference type="ARBA" id="ARBA00005695"/>
    </source>
</evidence>
<dbReference type="GO" id="GO:0030288">
    <property type="term" value="C:outer membrane-bounded periplasmic space"/>
    <property type="evidence" value="ECO:0007669"/>
    <property type="project" value="UniProtKB-ARBA"/>
</dbReference>
<dbReference type="GO" id="GO:0043190">
    <property type="term" value="C:ATP-binding cassette (ABC) transporter complex"/>
    <property type="evidence" value="ECO:0007669"/>
    <property type="project" value="InterPro"/>
</dbReference>
<accession>A0A7W6HFW6</accession>
<dbReference type="Pfam" id="PF00496">
    <property type="entry name" value="SBP_bac_5"/>
    <property type="match status" value="1"/>
</dbReference>
<dbReference type="EMBL" id="JACIEM010000004">
    <property type="protein sequence ID" value="MBB4004421.1"/>
    <property type="molecule type" value="Genomic_DNA"/>
</dbReference>
<comment type="caution">
    <text evidence="6">The sequence shown here is derived from an EMBL/GenBank/DDBJ whole genome shotgun (WGS) entry which is preliminary data.</text>
</comment>
<feature type="chain" id="PRO_5030875238" evidence="4">
    <location>
        <begin position="23"/>
        <end position="513"/>
    </location>
</feature>
<dbReference type="InterPro" id="IPR039424">
    <property type="entry name" value="SBP_5"/>
</dbReference>
<name>A0A7W6HFW6_9HYPH</name>
<proteinExistence type="inferred from homology"/>
<dbReference type="Gene3D" id="3.10.105.10">
    <property type="entry name" value="Dipeptide-binding Protein, Domain 3"/>
    <property type="match status" value="1"/>
</dbReference>
<evidence type="ECO:0000313" key="6">
    <source>
        <dbReference type="EMBL" id="MBB4004421.1"/>
    </source>
</evidence>
<dbReference type="InterPro" id="IPR000914">
    <property type="entry name" value="SBP_5_dom"/>
</dbReference>
<dbReference type="GO" id="GO:0015833">
    <property type="term" value="P:peptide transport"/>
    <property type="evidence" value="ECO:0007669"/>
    <property type="project" value="TreeGrafter"/>
</dbReference>
<comment type="similarity">
    <text evidence="2">Belongs to the bacterial solute-binding protein 5 family.</text>
</comment>
<evidence type="ECO:0000313" key="7">
    <source>
        <dbReference type="Proteomes" id="UP000588647"/>
    </source>
</evidence>
<feature type="domain" description="Solute-binding protein family 5" evidence="5">
    <location>
        <begin position="70"/>
        <end position="428"/>
    </location>
</feature>
<evidence type="ECO:0000256" key="1">
    <source>
        <dbReference type="ARBA" id="ARBA00004418"/>
    </source>
</evidence>
<dbReference type="GO" id="GO:1904680">
    <property type="term" value="F:peptide transmembrane transporter activity"/>
    <property type="evidence" value="ECO:0007669"/>
    <property type="project" value="TreeGrafter"/>
</dbReference>
<dbReference type="PANTHER" id="PTHR30290:SF38">
    <property type="entry name" value="D,D-DIPEPTIDE-BINDING PERIPLASMIC PROTEIN DDPA-RELATED"/>
    <property type="match status" value="1"/>
</dbReference>
<dbReference type="AlphaFoldDB" id="A0A7W6HFW6"/>
<dbReference type="Gene3D" id="3.90.76.10">
    <property type="entry name" value="Dipeptide-binding Protein, Domain 1"/>
    <property type="match status" value="1"/>
</dbReference>
<dbReference type="Proteomes" id="UP000588647">
    <property type="component" value="Unassembled WGS sequence"/>
</dbReference>
<comment type="subcellular location">
    <subcellularLocation>
        <location evidence="1">Periplasm</location>
    </subcellularLocation>
</comment>
<gene>
    <name evidence="6" type="ORF">GGR03_003509</name>
</gene>
<evidence type="ECO:0000259" key="5">
    <source>
        <dbReference type="Pfam" id="PF00496"/>
    </source>
</evidence>
<sequence length="513" mass="57017">MLLKKSLMAACAMALVTSPALAGKDDDTFVWATSTEMDTPDLYYGNQREALISAYAQCDSLIHRDPQTNEYQPLLATSWEWVDDTTLEMKLREGVTFHDGTAFDAEDVAYTLNHVAAPDSDMKIRVIVDWIDNVEVVDPTTVRIHAKKPTPAAFEYLSGTSPIYPSGHYDSAPEVPGADGTTRRDWGAVNPVCTGPYMLTDYQAGQSLTLEINPDYFTDGPKGTPSIGKIVYRTIKDTETQIAELVTGGVDWIWGVPPENAEMLGSMDNLTVVAAPTMRMSFLSLDAAGRTGDTPMTDIRVRQAIAHAIDRDAIAQNLVGEGAEVQESLCVPVQFGCETDVTQYPYDPERARELLAEAGYENGLSVPFYAYRDRPFSEAVLNYLREVGINGDLQFLQWRALRPLIAEDKTELVHLTFGSNGMLDASASTGYYFQFGPDDYARDEEVRDWLAAAEATMDEAERRDLYSKALKKIADEAYAIPLFVYGRTYAFNSDLDYPVTPDEMAHFYLAQWK</sequence>
<dbReference type="PANTHER" id="PTHR30290">
    <property type="entry name" value="PERIPLASMIC BINDING COMPONENT OF ABC TRANSPORTER"/>
    <property type="match status" value="1"/>
</dbReference>
<evidence type="ECO:0000256" key="3">
    <source>
        <dbReference type="ARBA" id="ARBA00022729"/>
    </source>
</evidence>
<dbReference type="Gene3D" id="3.40.190.10">
    <property type="entry name" value="Periplasmic binding protein-like II"/>
    <property type="match status" value="1"/>
</dbReference>
<protein>
    <submittedName>
        <fullName evidence="6">Peptide/nickel transport system substrate-binding protein</fullName>
    </submittedName>
</protein>
<reference evidence="6 7" key="1">
    <citation type="submission" date="2020-08" db="EMBL/GenBank/DDBJ databases">
        <title>Genomic Encyclopedia of Type Strains, Phase IV (KMG-IV): sequencing the most valuable type-strain genomes for metagenomic binning, comparative biology and taxonomic classification.</title>
        <authorList>
            <person name="Goeker M."/>
        </authorList>
    </citation>
    <scope>NUCLEOTIDE SEQUENCE [LARGE SCALE GENOMIC DNA]</scope>
    <source>
        <strain evidence="6 7">DSM 103570</strain>
    </source>
</reference>
<organism evidence="6 7">
    <name type="scientific">Aurantimonas endophytica</name>
    <dbReference type="NCBI Taxonomy" id="1522175"/>
    <lineage>
        <taxon>Bacteria</taxon>
        <taxon>Pseudomonadati</taxon>
        <taxon>Pseudomonadota</taxon>
        <taxon>Alphaproteobacteria</taxon>
        <taxon>Hyphomicrobiales</taxon>
        <taxon>Aurantimonadaceae</taxon>
        <taxon>Aurantimonas</taxon>
    </lineage>
</organism>
<dbReference type="CDD" id="cd08515">
    <property type="entry name" value="PBP2_NikA_DppA_OppA_like_10"/>
    <property type="match status" value="1"/>
</dbReference>
<keyword evidence="3 4" id="KW-0732">Signal</keyword>
<dbReference type="InterPro" id="IPR030678">
    <property type="entry name" value="Peptide/Ni-bd"/>
</dbReference>
<dbReference type="PIRSF" id="PIRSF002741">
    <property type="entry name" value="MppA"/>
    <property type="match status" value="1"/>
</dbReference>
<keyword evidence="7" id="KW-1185">Reference proteome</keyword>
<dbReference type="RefSeq" id="WP_183209991.1">
    <property type="nucleotide sequence ID" value="NZ_JAAAMM010000004.1"/>
</dbReference>
<feature type="signal peptide" evidence="4">
    <location>
        <begin position="1"/>
        <end position="22"/>
    </location>
</feature>
<dbReference type="SUPFAM" id="SSF53850">
    <property type="entry name" value="Periplasmic binding protein-like II"/>
    <property type="match status" value="1"/>
</dbReference>